<feature type="chain" id="PRO_5012396551" evidence="3">
    <location>
        <begin position="28"/>
        <end position="352"/>
    </location>
</feature>
<dbReference type="InterPro" id="IPR011990">
    <property type="entry name" value="TPR-like_helical_dom_sf"/>
</dbReference>
<keyword evidence="3" id="KW-0732">Signal</keyword>
<organism evidence="4 5">
    <name type="scientific">Fistulifera solaris</name>
    <name type="common">Oleaginous diatom</name>
    <dbReference type="NCBI Taxonomy" id="1519565"/>
    <lineage>
        <taxon>Eukaryota</taxon>
        <taxon>Sar</taxon>
        <taxon>Stramenopiles</taxon>
        <taxon>Ochrophyta</taxon>
        <taxon>Bacillariophyta</taxon>
        <taxon>Bacillariophyceae</taxon>
        <taxon>Bacillariophycidae</taxon>
        <taxon>Naviculales</taxon>
        <taxon>Naviculaceae</taxon>
        <taxon>Fistulifera</taxon>
    </lineage>
</organism>
<dbReference type="PANTHER" id="PTHR45831:SF2">
    <property type="entry name" value="LD24721P"/>
    <property type="match status" value="1"/>
</dbReference>
<feature type="signal peptide" evidence="3">
    <location>
        <begin position="1"/>
        <end position="27"/>
    </location>
</feature>
<dbReference type="Proteomes" id="UP000198406">
    <property type="component" value="Unassembled WGS sequence"/>
</dbReference>
<dbReference type="AlphaFoldDB" id="A0A1Z5J8D9"/>
<dbReference type="GO" id="GO:0006620">
    <property type="term" value="P:post-translational protein targeting to endoplasmic reticulum membrane"/>
    <property type="evidence" value="ECO:0007669"/>
    <property type="project" value="TreeGrafter"/>
</dbReference>
<dbReference type="InterPro" id="IPR019734">
    <property type="entry name" value="TPR_rpt"/>
</dbReference>
<comment type="caution">
    <text evidence="4">The sequence shown here is derived from an EMBL/GenBank/DDBJ whole genome shotgun (WGS) entry which is preliminary data.</text>
</comment>
<dbReference type="SMART" id="SM00028">
    <property type="entry name" value="TPR"/>
    <property type="match status" value="2"/>
</dbReference>
<protein>
    <submittedName>
        <fullName evidence="4">Uncharacterized protein</fullName>
    </submittedName>
</protein>
<evidence type="ECO:0000313" key="4">
    <source>
        <dbReference type="EMBL" id="GAX10216.1"/>
    </source>
</evidence>
<dbReference type="PANTHER" id="PTHR45831">
    <property type="entry name" value="LD24721P"/>
    <property type="match status" value="1"/>
</dbReference>
<dbReference type="Gene3D" id="1.25.40.10">
    <property type="entry name" value="Tetratricopeptide repeat domain"/>
    <property type="match status" value="1"/>
</dbReference>
<evidence type="ECO:0000256" key="3">
    <source>
        <dbReference type="SAM" id="SignalP"/>
    </source>
</evidence>
<dbReference type="EMBL" id="BDSP01000016">
    <property type="protein sequence ID" value="GAX10216.1"/>
    <property type="molecule type" value="Genomic_DNA"/>
</dbReference>
<dbReference type="OrthoDB" id="201014at2759"/>
<accession>A0A1Z5J8D9</accession>
<evidence type="ECO:0000256" key="1">
    <source>
        <dbReference type="ARBA" id="ARBA00022737"/>
    </source>
</evidence>
<keyword evidence="2" id="KW-0802">TPR repeat</keyword>
<reference evidence="4 5" key="1">
    <citation type="journal article" date="2015" name="Plant Cell">
        <title>Oil accumulation by the oleaginous diatom Fistulifera solaris as revealed by the genome and transcriptome.</title>
        <authorList>
            <person name="Tanaka T."/>
            <person name="Maeda Y."/>
            <person name="Veluchamy A."/>
            <person name="Tanaka M."/>
            <person name="Abida H."/>
            <person name="Marechal E."/>
            <person name="Bowler C."/>
            <person name="Muto M."/>
            <person name="Sunaga Y."/>
            <person name="Tanaka M."/>
            <person name="Yoshino T."/>
            <person name="Taniguchi T."/>
            <person name="Fukuda Y."/>
            <person name="Nemoto M."/>
            <person name="Matsumoto M."/>
            <person name="Wong P.S."/>
            <person name="Aburatani S."/>
            <person name="Fujibuchi W."/>
        </authorList>
    </citation>
    <scope>NUCLEOTIDE SEQUENCE [LARGE SCALE GENOMIC DNA]</scope>
    <source>
        <strain evidence="4 5">JPCC DA0580</strain>
    </source>
</reference>
<dbReference type="GO" id="GO:0060090">
    <property type="term" value="F:molecular adaptor activity"/>
    <property type="evidence" value="ECO:0007669"/>
    <property type="project" value="TreeGrafter"/>
</dbReference>
<sequence>MRKKNRTSRIGFISALTLLFHCDGFTARVSPWSLVKERSALSLFRQATSDNDVVEWNVYVDQSKASLEKRANTALDAFLALAPSSVAVTPAVFKSKAKGGMIRCISSKKNKSFEVSNVDSVDKVYRILTKHMELKVSTKVCDCLKWKYKGNGHLEAGQIDLAIDAYDKAIETEVGQQEGIVLLMRSTAYLQRAISHRTTLKEIVNELIGMVPSALPFVFDEAIRHPSLANAIFRKFVEHTERQDKHFRKTQYRHGLYQYALLKAAQDAIRATQLLPYYEVAWLRAGEILSELWRLKESAQYYENAIELDSSLESSLRPVIERLRLRQELLDTARAYGWTEDILRLALDYQRA</sequence>
<dbReference type="SUPFAM" id="SSF48452">
    <property type="entry name" value="TPR-like"/>
    <property type="match status" value="1"/>
</dbReference>
<name>A0A1Z5J8D9_FISSO</name>
<dbReference type="InterPro" id="IPR047150">
    <property type="entry name" value="SGT"/>
</dbReference>
<evidence type="ECO:0000313" key="5">
    <source>
        <dbReference type="Proteomes" id="UP000198406"/>
    </source>
</evidence>
<keyword evidence="1" id="KW-0677">Repeat</keyword>
<keyword evidence="5" id="KW-1185">Reference proteome</keyword>
<proteinExistence type="predicted"/>
<evidence type="ECO:0000256" key="2">
    <source>
        <dbReference type="ARBA" id="ARBA00022803"/>
    </source>
</evidence>
<gene>
    <name evidence="4" type="ORF">FisN_3Lh413</name>
</gene>
<dbReference type="InParanoid" id="A0A1Z5J8D9"/>
<dbReference type="GO" id="GO:0072380">
    <property type="term" value="C:TRC complex"/>
    <property type="evidence" value="ECO:0007669"/>
    <property type="project" value="TreeGrafter"/>
</dbReference>
<dbReference type="GO" id="GO:0016020">
    <property type="term" value="C:membrane"/>
    <property type="evidence" value="ECO:0007669"/>
    <property type="project" value="TreeGrafter"/>
</dbReference>